<evidence type="ECO:0000256" key="1">
    <source>
        <dbReference type="SAM" id="MobiDB-lite"/>
    </source>
</evidence>
<evidence type="ECO:0000313" key="3">
    <source>
        <dbReference type="Proteomes" id="UP001295740"/>
    </source>
</evidence>
<evidence type="ECO:0000313" key="2">
    <source>
        <dbReference type="EMBL" id="CAJ2505000.1"/>
    </source>
</evidence>
<proteinExistence type="predicted"/>
<keyword evidence="3" id="KW-1185">Reference proteome</keyword>
<protein>
    <submittedName>
        <fullName evidence="2">Uu.00g123940.m01.CDS01</fullName>
    </submittedName>
</protein>
<name>A0AAI8VHH5_9PEZI</name>
<dbReference type="Proteomes" id="UP001295740">
    <property type="component" value="Unassembled WGS sequence"/>
</dbReference>
<reference evidence="2" key="1">
    <citation type="submission" date="2023-10" db="EMBL/GenBank/DDBJ databases">
        <authorList>
            <person name="Hackl T."/>
        </authorList>
    </citation>
    <scope>NUCLEOTIDE SEQUENCE</scope>
</reference>
<gene>
    <name evidence="2" type="ORF">KHLLAP_LOCUS5468</name>
</gene>
<organism evidence="2 3">
    <name type="scientific">Anthostomella pinea</name>
    <dbReference type="NCBI Taxonomy" id="933095"/>
    <lineage>
        <taxon>Eukaryota</taxon>
        <taxon>Fungi</taxon>
        <taxon>Dikarya</taxon>
        <taxon>Ascomycota</taxon>
        <taxon>Pezizomycotina</taxon>
        <taxon>Sordariomycetes</taxon>
        <taxon>Xylariomycetidae</taxon>
        <taxon>Xylariales</taxon>
        <taxon>Xylariaceae</taxon>
        <taxon>Anthostomella</taxon>
    </lineage>
</organism>
<dbReference type="EMBL" id="CAUWAG010000007">
    <property type="protein sequence ID" value="CAJ2505000.1"/>
    <property type="molecule type" value="Genomic_DNA"/>
</dbReference>
<feature type="region of interest" description="Disordered" evidence="1">
    <location>
        <begin position="30"/>
        <end position="51"/>
    </location>
</feature>
<comment type="caution">
    <text evidence="2">The sequence shown here is derived from an EMBL/GenBank/DDBJ whole genome shotgun (WGS) entry which is preliminary data.</text>
</comment>
<dbReference type="AlphaFoldDB" id="A0AAI8VHH5"/>
<accession>A0AAI8VHH5</accession>
<sequence>MARPEQAVPVLEQIYRPRLSGVKPIPIRSRTSSSYELSLDRQRANPRAKAMSHDVGQFVLDVGEQKFTPTRDMLDRTQTSYRFSPAAETRLASPTFDVPKARDYAAVLDGGARARQRSG</sequence>